<reference evidence="3" key="2">
    <citation type="submission" date="2020-09" db="EMBL/GenBank/DDBJ databases">
        <authorList>
            <person name="Sun Q."/>
            <person name="Ohkuma M."/>
        </authorList>
    </citation>
    <scope>NUCLEOTIDE SEQUENCE</scope>
    <source>
        <strain evidence="3">JCM 3313</strain>
    </source>
</reference>
<keyword evidence="4" id="KW-1185">Reference proteome</keyword>
<evidence type="ECO:0000313" key="3">
    <source>
        <dbReference type="EMBL" id="GGP71314.1"/>
    </source>
</evidence>
<proteinExistence type="predicted"/>
<accession>A0A918AQX6</accession>
<name>A0A918AQX6_9PSEU</name>
<reference evidence="3" key="1">
    <citation type="journal article" date="2014" name="Int. J. Syst. Evol. Microbiol.">
        <title>Complete genome sequence of Corynebacterium casei LMG S-19264T (=DSM 44701T), isolated from a smear-ripened cheese.</title>
        <authorList>
            <consortium name="US DOE Joint Genome Institute (JGI-PGF)"/>
            <person name="Walter F."/>
            <person name="Albersmeier A."/>
            <person name="Kalinowski J."/>
            <person name="Ruckert C."/>
        </authorList>
    </citation>
    <scope>NUCLEOTIDE SEQUENCE</scope>
    <source>
        <strain evidence="3">JCM 3313</strain>
    </source>
</reference>
<dbReference type="Proteomes" id="UP000639606">
    <property type="component" value="Unassembled WGS sequence"/>
</dbReference>
<protein>
    <recommendedName>
        <fullName evidence="2">HTH cro/C1-type domain-containing protein</fullName>
    </recommendedName>
</protein>
<dbReference type="Pfam" id="PF13560">
    <property type="entry name" value="HTH_31"/>
    <property type="match status" value="1"/>
</dbReference>
<evidence type="ECO:0000256" key="1">
    <source>
        <dbReference type="SAM" id="MobiDB-lite"/>
    </source>
</evidence>
<gene>
    <name evidence="3" type="ORF">GCM10010185_50510</name>
</gene>
<evidence type="ECO:0000313" key="4">
    <source>
        <dbReference type="Proteomes" id="UP000639606"/>
    </source>
</evidence>
<feature type="region of interest" description="Disordered" evidence="1">
    <location>
        <begin position="263"/>
        <end position="351"/>
    </location>
</feature>
<comment type="caution">
    <text evidence="3">The sequence shown here is derived from an EMBL/GenBank/DDBJ whole genome shotgun (WGS) entry which is preliminary data.</text>
</comment>
<dbReference type="InterPro" id="IPR045745">
    <property type="entry name" value="HTH_58_Actinobacteria-type"/>
</dbReference>
<organism evidence="3 4">
    <name type="scientific">Saccharothrix coeruleofusca</name>
    <dbReference type="NCBI Taxonomy" id="33919"/>
    <lineage>
        <taxon>Bacteria</taxon>
        <taxon>Bacillati</taxon>
        <taxon>Actinomycetota</taxon>
        <taxon>Actinomycetes</taxon>
        <taxon>Pseudonocardiales</taxon>
        <taxon>Pseudonocardiaceae</taxon>
        <taxon>Saccharothrix</taxon>
    </lineage>
</organism>
<dbReference type="CDD" id="cd00093">
    <property type="entry name" value="HTH_XRE"/>
    <property type="match status" value="1"/>
</dbReference>
<feature type="domain" description="HTH cro/C1-type" evidence="2">
    <location>
        <begin position="70"/>
        <end position="120"/>
    </location>
</feature>
<dbReference type="InterPro" id="IPR010982">
    <property type="entry name" value="Lambda_DNA-bd_dom_sf"/>
</dbReference>
<dbReference type="Gene3D" id="1.10.260.40">
    <property type="entry name" value="lambda repressor-like DNA-binding domains"/>
    <property type="match status" value="1"/>
</dbReference>
<dbReference type="GO" id="GO:0003677">
    <property type="term" value="F:DNA binding"/>
    <property type="evidence" value="ECO:0007669"/>
    <property type="project" value="InterPro"/>
</dbReference>
<feature type="compositionally biased region" description="Basic and acidic residues" evidence="1">
    <location>
        <begin position="315"/>
        <end position="334"/>
    </location>
</feature>
<dbReference type="AlphaFoldDB" id="A0A918AQX6"/>
<dbReference type="InterPro" id="IPR001387">
    <property type="entry name" value="Cro/C1-type_HTH"/>
</dbReference>
<dbReference type="Pfam" id="PF19575">
    <property type="entry name" value="HTH_58"/>
    <property type="match status" value="1"/>
</dbReference>
<sequence>MTGFREFVTAEYARGRTIRALAALTGRSYGTVRAALVAEGVALRSRGTRADRRECGDARSELSALPLSCRLSAGLTGREAGALAGMSQSKLSKLETGRLAPKAVDVARLAEGYRVAPEVREHLVGLARLVAEESGHRRATLCLGTTRRVAQVEQSASVVRVFGLGSFPEQLWEQDADKELIVLVTEGVARSSWYAGRVRELMARDDLRVGIIPFTADVGLPDAGFRIIDERMVVAELPAGTVVVTGPTDVREHLRQFHRLHGHAVFGEPPHRSRWGSSGEERPAGLGQPGRTRLRGDQPRGGQPAADELVAAPDPVHEQPARVELATARRDGPEHGAVSGGELNGHGTASS</sequence>
<dbReference type="PROSITE" id="PS50943">
    <property type="entry name" value="HTH_CROC1"/>
    <property type="match status" value="1"/>
</dbReference>
<dbReference type="RefSeq" id="WP_189225798.1">
    <property type="nucleotide sequence ID" value="NZ_BMRG01000012.1"/>
</dbReference>
<dbReference type="SMART" id="SM00530">
    <property type="entry name" value="HTH_XRE"/>
    <property type="match status" value="1"/>
</dbReference>
<evidence type="ECO:0000259" key="2">
    <source>
        <dbReference type="PROSITE" id="PS50943"/>
    </source>
</evidence>
<dbReference type="EMBL" id="BMRG01000012">
    <property type="protein sequence ID" value="GGP71314.1"/>
    <property type="molecule type" value="Genomic_DNA"/>
</dbReference>
<dbReference type="SUPFAM" id="SSF47413">
    <property type="entry name" value="lambda repressor-like DNA-binding domains"/>
    <property type="match status" value="1"/>
</dbReference>